<keyword evidence="7" id="KW-0812">Transmembrane</keyword>
<name>A0A836H8Z9_9TRYP</name>
<comment type="caution">
    <text evidence="21">The sequence shown here is derived from an EMBL/GenBank/DDBJ whole genome shotgun (WGS) entry which is preliminary data.</text>
</comment>
<keyword evidence="16" id="KW-0325">Glycoprotein</keyword>
<evidence type="ECO:0000256" key="14">
    <source>
        <dbReference type="ARBA" id="ARBA00023136"/>
    </source>
</evidence>
<dbReference type="GO" id="GO:0016020">
    <property type="term" value="C:membrane"/>
    <property type="evidence" value="ECO:0007669"/>
    <property type="project" value="UniProtKB-SubCell"/>
</dbReference>
<evidence type="ECO:0000256" key="3">
    <source>
        <dbReference type="ARBA" id="ARBA00002708"/>
    </source>
</evidence>
<dbReference type="PANTHER" id="PTHR18947">
    <property type="entry name" value="HOOK PROTEINS"/>
    <property type="match status" value="1"/>
</dbReference>
<dbReference type="FunFam" id="3.30.70.1230:FF:000022">
    <property type="entry name" value="Receptor-type adenylate cyclase GRESAG 4, putative"/>
    <property type="match status" value="1"/>
</dbReference>
<dbReference type="GO" id="GO:0005737">
    <property type="term" value="C:cytoplasm"/>
    <property type="evidence" value="ECO:0007669"/>
    <property type="project" value="TreeGrafter"/>
</dbReference>
<feature type="coiled-coil region" evidence="20">
    <location>
        <begin position="378"/>
        <end position="412"/>
    </location>
</feature>
<dbReference type="InterPro" id="IPR029787">
    <property type="entry name" value="Nucleotide_cyclase"/>
</dbReference>
<evidence type="ECO:0000256" key="9">
    <source>
        <dbReference type="ARBA" id="ARBA00022741"/>
    </source>
</evidence>
<gene>
    <name evidence="21" type="ORF">LSCM1_07681</name>
</gene>
<evidence type="ECO:0000256" key="6">
    <source>
        <dbReference type="ARBA" id="ARBA00012201"/>
    </source>
</evidence>
<dbReference type="GO" id="GO:0008017">
    <property type="term" value="F:microtubule binding"/>
    <property type="evidence" value="ECO:0007669"/>
    <property type="project" value="TreeGrafter"/>
</dbReference>
<dbReference type="KEGG" id="lmat:92517555"/>
<evidence type="ECO:0000256" key="11">
    <source>
        <dbReference type="ARBA" id="ARBA00022842"/>
    </source>
</evidence>
<protein>
    <recommendedName>
        <fullName evidence="6">adenylate cyclase</fullName>
        <ecNumber evidence="6">4.6.1.1</ecNumber>
    </recommendedName>
    <alternativeName>
        <fullName evidence="18">ATP pyrophosphate-lyase</fullName>
    </alternativeName>
    <alternativeName>
        <fullName evidence="19">Adenylyl cyclase</fullName>
    </alternativeName>
</protein>
<feature type="coiled-coil region" evidence="20">
    <location>
        <begin position="197"/>
        <end position="271"/>
    </location>
</feature>
<evidence type="ECO:0000256" key="10">
    <source>
        <dbReference type="ARBA" id="ARBA00022840"/>
    </source>
</evidence>
<dbReference type="GO" id="GO:0031122">
    <property type="term" value="P:cytoplasmic microtubule organization"/>
    <property type="evidence" value="ECO:0007669"/>
    <property type="project" value="TreeGrafter"/>
</dbReference>
<evidence type="ECO:0000313" key="22">
    <source>
        <dbReference type="Proteomes" id="UP000673552"/>
    </source>
</evidence>
<evidence type="ECO:0000256" key="2">
    <source>
        <dbReference type="ARBA" id="ARBA00001946"/>
    </source>
</evidence>
<evidence type="ECO:0000256" key="4">
    <source>
        <dbReference type="ARBA" id="ARBA00004141"/>
    </source>
</evidence>
<comment type="similarity">
    <text evidence="5">Belongs to the adenylyl cyclase class-3 family.</text>
</comment>
<reference evidence="22" key="2">
    <citation type="journal article" date="2021" name="Sci. Data">
        <title>Chromosome-scale genome sequencing, assembly and annotation of six genomes from subfamily Leishmaniinae.</title>
        <authorList>
            <person name="Almutairi H."/>
            <person name="Urbaniak M.D."/>
            <person name="Bates M.D."/>
            <person name="Jariyapan N."/>
            <person name="Kwakye-Nuako G."/>
            <person name="Thomaz Soccol V."/>
            <person name="Al-Salem W.S."/>
            <person name="Dillon R.J."/>
            <person name="Bates P.A."/>
            <person name="Gatherer D."/>
        </authorList>
    </citation>
    <scope>NUCLEOTIDE SEQUENCE [LARGE SCALE GENOMIC DNA]</scope>
</reference>
<organism evidence="21 22">
    <name type="scientific">Leishmania martiniquensis</name>
    <dbReference type="NCBI Taxonomy" id="1580590"/>
    <lineage>
        <taxon>Eukaryota</taxon>
        <taxon>Discoba</taxon>
        <taxon>Euglenozoa</taxon>
        <taxon>Kinetoplastea</taxon>
        <taxon>Metakinetoplastina</taxon>
        <taxon>Trypanosomatida</taxon>
        <taxon>Trypanosomatidae</taxon>
        <taxon>Leishmaniinae</taxon>
        <taxon>Leishmania</taxon>
    </lineage>
</organism>
<feature type="coiled-coil region" evidence="20">
    <location>
        <begin position="770"/>
        <end position="800"/>
    </location>
</feature>
<evidence type="ECO:0000256" key="20">
    <source>
        <dbReference type="SAM" id="Coils"/>
    </source>
</evidence>
<dbReference type="EC" id="4.6.1.1" evidence="6"/>
<evidence type="ECO:0000256" key="16">
    <source>
        <dbReference type="ARBA" id="ARBA00023180"/>
    </source>
</evidence>
<evidence type="ECO:0000256" key="12">
    <source>
        <dbReference type="ARBA" id="ARBA00022989"/>
    </source>
</evidence>
<evidence type="ECO:0000256" key="5">
    <source>
        <dbReference type="ARBA" id="ARBA00005381"/>
    </source>
</evidence>
<dbReference type="GO" id="GO:0005524">
    <property type="term" value="F:ATP binding"/>
    <property type="evidence" value="ECO:0007669"/>
    <property type="project" value="UniProtKB-KW"/>
</dbReference>
<dbReference type="GO" id="GO:0046872">
    <property type="term" value="F:metal ion binding"/>
    <property type="evidence" value="ECO:0007669"/>
    <property type="project" value="UniProtKB-KW"/>
</dbReference>
<dbReference type="GO" id="GO:0030705">
    <property type="term" value="P:cytoskeleton-dependent intracellular transport"/>
    <property type="evidence" value="ECO:0007669"/>
    <property type="project" value="TreeGrafter"/>
</dbReference>
<dbReference type="SMR" id="A0A836H8Z9"/>
<feature type="coiled-coil region" evidence="20">
    <location>
        <begin position="57"/>
        <end position="127"/>
    </location>
</feature>
<evidence type="ECO:0000256" key="8">
    <source>
        <dbReference type="ARBA" id="ARBA00022723"/>
    </source>
</evidence>
<comment type="cofactor">
    <cofactor evidence="2">
        <name>Mg(2+)</name>
        <dbReference type="ChEBI" id="CHEBI:18420"/>
    </cofactor>
</comment>
<keyword evidence="17" id="KW-0456">Lyase</keyword>
<dbReference type="RefSeq" id="XP_067181248.1">
    <property type="nucleotide sequence ID" value="XM_067325043.1"/>
</dbReference>
<comment type="function">
    <text evidence="3">Could act as a receptor for an unknown ligand.</text>
</comment>
<keyword evidence="8" id="KW-0479">Metal-binding</keyword>
<dbReference type="EMBL" id="JAFEUZ010000005">
    <property type="protein sequence ID" value="KAG5487014.1"/>
    <property type="molecule type" value="Genomic_DNA"/>
</dbReference>
<dbReference type="Gene3D" id="3.30.70.1230">
    <property type="entry name" value="Nucleotide cyclase"/>
    <property type="match status" value="1"/>
</dbReference>
<proteinExistence type="inferred from homology"/>
<evidence type="ECO:0000256" key="1">
    <source>
        <dbReference type="ARBA" id="ARBA00001593"/>
    </source>
</evidence>
<evidence type="ECO:0000313" key="21">
    <source>
        <dbReference type="EMBL" id="KAG5487014.1"/>
    </source>
</evidence>
<dbReference type="GeneID" id="92517555"/>
<keyword evidence="10" id="KW-0067">ATP-binding</keyword>
<evidence type="ECO:0000256" key="18">
    <source>
        <dbReference type="ARBA" id="ARBA00032597"/>
    </source>
</evidence>
<comment type="catalytic activity">
    <reaction evidence="1">
        <text>ATP = 3',5'-cyclic AMP + diphosphate</text>
        <dbReference type="Rhea" id="RHEA:15389"/>
        <dbReference type="ChEBI" id="CHEBI:30616"/>
        <dbReference type="ChEBI" id="CHEBI:33019"/>
        <dbReference type="ChEBI" id="CHEBI:58165"/>
        <dbReference type="EC" id="4.6.1.1"/>
    </reaction>
</comment>
<keyword evidence="14" id="KW-0472">Membrane</keyword>
<keyword evidence="22" id="KW-1185">Reference proteome</keyword>
<evidence type="ECO:0000256" key="19">
    <source>
        <dbReference type="ARBA" id="ARBA00032637"/>
    </source>
</evidence>
<reference evidence="22" key="1">
    <citation type="journal article" date="2021" name="Microbiol. Resour. Announc.">
        <title>LGAAP: Leishmaniinae Genome Assembly and Annotation Pipeline.</title>
        <authorList>
            <person name="Almutairi H."/>
            <person name="Urbaniak M.D."/>
            <person name="Bates M.D."/>
            <person name="Jariyapan N."/>
            <person name="Kwakye-Nuako G."/>
            <person name="Thomaz-Soccol V."/>
            <person name="Al-Salem W.S."/>
            <person name="Dillon R.J."/>
            <person name="Bates P.A."/>
            <person name="Gatherer D."/>
        </authorList>
    </citation>
    <scope>NUCLEOTIDE SEQUENCE [LARGE SCALE GENOMIC DNA]</scope>
</reference>
<evidence type="ECO:0000256" key="17">
    <source>
        <dbReference type="ARBA" id="ARBA00023239"/>
    </source>
</evidence>
<keyword evidence="13" id="KW-0115">cAMP biosynthesis</keyword>
<dbReference type="GO" id="GO:0005815">
    <property type="term" value="C:microtubule organizing center"/>
    <property type="evidence" value="ECO:0007669"/>
    <property type="project" value="TreeGrafter"/>
</dbReference>
<dbReference type="Proteomes" id="UP000673552">
    <property type="component" value="Unassembled WGS sequence"/>
</dbReference>
<accession>A0A836H8Z9</accession>
<dbReference type="GO" id="GO:0006171">
    <property type="term" value="P:cAMP biosynthetic process"/>
    <property type="evidence" value="ECO:0007669"/>
    <property type="project" value="UniProtKB-KW"/>
</dbReference>
<dbReference type="OrthoDB" id="270632at2759"/>
<keyword evidence="11" id="KW-0460">Magnesium</keyword>
<keyword evidence="9" id="KW-0547">Nucleotide-binding</keyword>
<evidence type="ECO:0000256" key="15">
    <source>
        <dbReference type="ARBA" id="ARBA00023170"/>
    </source>
</evidence>
<evidence type="ECO:0000256" key="7">
    <source>
        <dbReference type="ARBA" id="ARBA00022692"/>
    </source>
</evidence>
<dbReference type="GO" id="GO:0051959">
    <property type="term" value="F:dynein light intermediate chain binding"/>
    <property type="evidence" value="ECO:0007669"/>
    <property type="project" value="TreeGrafter"/>
</dbReference>
<dbReference type="AlphaFoldDB" id="A0A836H8Z9"/>
<dbReference type="PANTHER" id="PTHR18947:SF28">
    <property type="entry name" value="GIRDIN, ISOFORM A"/>
    <property type="match status" value="1"/>
</dbReference>
<dbReference type="GO" id="GO:0004016">
    <property type="term" value="F:adenylate cyclase activity"/>
    <property type="evidence" value="ECO:0007669"/>
    <property type="project" value="UniProtKB-EC"/>
</dbReference>
<sequence length="841" mass="95069">MQSRANEKTTGVYGAERIPGNYLKTLTGVVRGEELFCRPDLERPWRSVDQQRHAATIALKEKEIEELMRLCSNLRTELSNSKSDLLFLEYSLTERTKLQLAEKQCEVDALQRRVEELEKEKKEAAAVTESQIRLLRSQAENESLAHKNEARLATERCVELTKAFQKQLEDVKAAGVREVEFVEARFTAKVDEVTSELKSVRESHKVLEDHYRKVEAQSSNMVHRIETEYKERLRSSEQRIEEQRKEYEAQLATERQEKEAALRESKRTTEKLAILLADKEELLQKQKLWNSYILSHLDTFYLSFIAAAPQLATNPAGTQLQQVPELYAPRFLLEDPDSKVNVERIAYRVAQLVQLKDLSSLGEVAPLYGAKPPSTVQLDQLVESQERLRCALHELEDQQSRLEATVRSFTSRLYFFSDNLEESLRRGPAPVPPPLHDVVFVCLCIPKGRVLWAADPELLRTAVQLLYSTLRLKMAEYGAHECYSDDVSMLLAFADGTAACRFCTETQEWLLRLPWPAPLLQLPEGQEERSEGGRLLYRGLRVSMALHAGEAYVEPSGIPLNGAYRNHYYGKAVSQLVHLCSLTQGGQIIASMAAWQLCARRKQELGAVVVKSLGAIPILSFNSQSGIQDRQKIELLQVLPIELEGRSFQPPGKAAVPPISALSGVKESVLGAEVTALESQRERVSSALALLREECNSIQSSMGSLVARARAALPHFHLLPPSEMVEQMNDLYTVVEKVAVRAEDLYADLQDVAHAQEEMHAQAQGIKGYLKQQEASAAREEDLRTEAEAVRRKLEHALRLEKDRHHAETERLQLAVQDREQLIRKVYQESQSRQTAAPVSS</sequence>
<keyword evidence="15" id="KW-0675">Receptor</keyword>
<keyword evidence="20" id="KW-0175">Coiled coil</keyword>
<keyword evidence="12" id="KW-1133">Transmembrane helix</keyword>
<comment type="subcellular location">
    <subcellularLocation>
        <location evidence="4">Membrane</location>
        <topology evidence="4">Multi-pass membrane protein</topology>
    </subcellularLocation>
</comment>
<evidence type="ECO:0000256" key="13">
    <source>
        <dbReference type="ARBA" id="ARBA00022998"/>
    </source>
</evidence>
<dbReference type="SUPFAM" id="SSF55073">
    <property type="entry name" value="Nucleotide cyclase"/>
    <property type="match status" value="1"/>
</dbReference>